<dbReference type="PANTHER" id="PTHR42928:SF5">
    <property type="entry name" value="BLR1237 PROTEIN"/>
    <property type="match status" value="1"/>
</dbReference>
<dbReference type="PIRSF" id="PIRSF017082">
    <property type="entry name" value="YflP"/>
    <property type="match status" value="1"/>
</dbReference>
<dbReference type="Gene3D" id="3.40.190.10">
    <property type="entry name" value="Periplasmic binding protein-like II"/>
    <property type="match status" value="1"/>
</dbReference>
<dbReference type="RefSeq" id="WP_188897933.1">
    <property type="nucleotide sequence ID" value="NZ_BMKS01000001.1"/>
</dbReference>
<comment type="similarity">
    <text evidence="1">Belongs to the UPF0065 (bug) family.</text>
</comment>
<dbReference type="EMBL" id="BMKS01000001">
    <property type="protein sequence ID" value="GGG19165.1"/>
    <property type="molecule type" value="Genomic_DNA"/>
</dbReference>
<dbReference type="Pfam" id="PF03401">
    <property type="entry name" value="TctC"/>
    <property type="match status" value="1"/>
</dbReference>
<name>A0A8J3EC51_9PROT</name>
<dbReference type="AlphaFoldDB" id="A0A8J3EC51"/>
<dbReference type="PROSITE" id="PS51318">
    <property type="entry name" value="TAT"/>
    <property type="match status" value="1"/>
</dbReference>
<dbReference type="Gene3D" id="3.40.190.150">
    <property type="entry name" value="Bordetella uptake gene, domain 1"/>
    <property type="match status" value="1"/>
</dbReference>
<dbReference type="InterPro" id="IPR006311">
    <property type="entry name" value="TAT_signal"/>
</dbReference>
<proteinExistence type="inferred from homology"/>
<dbReference type="InterPro" id="IPR042100">
    <property type="entry name" value="Bug_dom1"/>
</dbReference>
<organism evidence="3 4">
    <name type="scientific">Caldovatus sediminis</name>
    <dbReference type="NCBI Taxonomy" id="2041189"/>
    <lineage>
        <taxon>Bacteria</taxon>
        <taxon>Pseudomonadati</taxon>
        <taxon>Pseudomonadota</taxon>
        <taxon>Alphaproteobacteria</taxon>
        <taxon>Acetobacterales</taxon>
        <taxon>Roseomonadaceae</taxon>
        <taxon>Caldovatus</taxon>
    </lineage>
</organism>
<feature type="chain" id="PRO_5035321837" description="Tripartite tricarboxylate transporter substrate binding protein" evidence="2">
    <location>
        <begin position="28"/>
        <end position="338"/>
    </location>
</feature>
<evidence type="ECO:0000256" key="2">
    <source>
        <dbReference type="SAM" id="SignalP"/>
    </source>
</evidence>
<keyword evidence="2" id="KW-0732">Signal</keyword>
<reference evidence="3 4" key="1">
    <citation type="journal article" date="2014" name="Int. J. Syst. Evol. Microbiol.">
        <title>Complete genome sequence of Corynebacterium casei LMG S-19264T (=DSM 44701T), isolated from a smear-ripened cheese.</title>
        <authorList>
            <consortium name="US DOE Joint Genome Institute (JGI-PGF)"/>
            <person name="Walter F."/>
            <person name="Albersmeier A."/>
            <person name="Kalinowski J."/>
            <person name="Ruckert C."/>
        </authorList>
    </citation>
    <scope>NUCLEOTIDE SEQUENCE [LARGE SCALE GENOMIC DNA]</scope>
    <source>
        <strain evidence="3 4">CGMCC 1.16330</strain>
    </source>
</reference>
<evidence type="ECO:0008006" key="5">
    <source>
        <dbReference type="Google" id="ProtNLM"/>
    </source>
</evidence>
<dbReference type="PANTHER" id="PTHR42928">
    <property type="entry name" value="TRICARBOXYLATE-BINDING PROTEIN"/>
    <property type="match status" value="1"/>
</dbReference>
<evidence type="ECO:0000256" key="1">
    <source>
        <dbReference type="ARBA" id="ARBA00006987"/>
    </source>
</evidence>
<evidence type="ECO:0000313" key="3">
    <source>
        <dbReference type="EMBL" id="GGG19165.1"/>
    </source>
</evidence>
<feature type="signal peptide" evidence="2">
    <location>
        <begin position="1"/>
        <end position="27"/>
    </location>
</feature>
<sequence>MPHPGRRLLLGAAALAALAAPRAAALAQPAGGAAAADWPRRTVTIIVPAAPGGTLDALARFLAQAMGPALGRNVVVENVSGGSGLVGLQRAMRAEADGHTLVFGNMGIFAALVAMNPDAGFDPRRDLAPVGLVAHVPMVLSAGPRSGIRTLSDLLDHIRRNGDRATFGTAGVGTTSHLAPAYLLHLTGLKATLVSYRGAGPAMNDLAAGVVDAVIDQTVTMIPAHRGGTAVALAVSARERIPQLPDIPTFAEAGVPAFDLVVWNALAAPRGTPPGVIARLAEAIEAALNDGEMRRRLSDLAAIIPAAEERGPQALGALIQRDVAKWIEVVQQTGLSRQ</sequence>
<dbReference type="Proteomes" id="UP000597507">
    <property type="component" value="Unassembled WGS sequence"/>
</dbReference>
<dbReference type="InterPro" id="IPR005064">
    <property type="entry name" value="BUG"/>
</dbReference>
<accession>A0A8J3EC51</accession>
<protein>
    <recommendedName>
        <fullName evidence="5">Tripartite tricarboxylate transporter substrate binding protein</fullName>
    </recommendedName>
</protein>
<keyword evidence="4" id="KW-1185">Reference proteome</keyword>
<dbReference type="SUPFAM" id="SSF53850">
    <property type="entry name" value="Periplasmic binding protein-like II"/>
    <property type="match status" value="1"/>
</dbReference>
<evidence type="ECO:0000313" key="4">
    <source>
        <dbReference type="Proteomes" id="UP000597507"/>
    </source>
</evidence>
<gene>
    <name evidence="3" type="ORF">GCM10010964_04270</name>
</gene>
<comment type="caution">
    <text evidence="3">The sequence shown here is derived from an EMBL/GenBank/DDBJ whole genome shotgun (WGS) entry which is preliminary data.</text>
</comment>